<dbReference type="Pfam" id="PF13808">
    <property type="entry name" value="DDE_Tnp_1_assoc"/>
    <property type="match status" value="1"/>
</dbReference>
<accession>A0A5C5WZJ6</accession>
<dbReference type="PANTHER" id="PTHR30298:SF0">
    <property type="entry name" value="PROTEIN YBFL-RELATED"/>
    <property type="match status" value="1"/>
</dbReference>
<feature type="domain" description="H repeat-associated protein N-terminal" evidence="1">
    <location>
        <begin position="11"/>
        <end position="56"/>
    </location>
</feature>
<dbReference type="Proteomes" id="UP000318053">
    <property type="component" value="Unassembled WGS sequence"/>
</dbReference>
<keyword evidence="3" id="KW-1185">Reference proteome</keyword>
<gene>
    <name evidence="2" type="ORF">CA85_46980</name>
</gene>
<comment type="caution">
    <text evidence="2">The sequence shown here is derived from an EMBL/GenBank/DDBJ whole genome shotgun (WGS) entry which is preliminary data.</text>
</comment>
<dbReference type="PANTHER" id="PTHR30298">
    <property type="entry name" value="H REPEAT-ASSOCIATED PREDICTED TRANSPOSASE"/>
    <property type="match status" value="1"/>
</dbReference>
<protein>
    <recommendedName>
        <fullName evidence="1">H repeat-associated protein N-terminal domain-containing protein</fullName>
    </recommendedName>
</protein>
<evidence type="ECO:0000313" key="2">
    <source>
        <dbReference type="EMBL" id="TWT55990.1"/>
    </source>
</evidence>
<proteinExistence type="predicted"/>
<dbReference type="InterPro" id="IPR032806">
    <property type="entry name" value="YbfD_N"/>
</dbReference>
<evidence type="ECO:0000313" key="3">
    <source>
        <dbReference type="Proteomes" id="UP000318053"/>
    </source>
</evidence>
<name>A0A5C5WZJ6_9BACT</name>
<organism evidence="2 3">
    <name type="scientific">Allorhodopirellula solitaria</name>
    <dbReference type="NCBI Taxonomy" id="2527987"/>
    <lineage>
        <taxon>Bacteria</taxon>
        <taxon>Pseudomonadati</taxon>
        <taxon>Planctomycetota</taxon>
        <taxon>Planctomycetia</taxon>
        <taxon>Pirellulales</taxon>
        <taxon>Pirellulaceae</taxon>
        <taxon>Allorhodopirellula</taxon>
    </lineage>
</organism>
<reference evidence="2 3" key="1">
    <citation type="submission" date="2019-02" db="EMBL/GenBank/DDBJ databases">
        <title>Deep-cultivation of Planctomycetes and their phenomic and genomic characterization uncovers novel biology.</title>
        <authorList>
            <person name="Wiegand S."/>
            <person name="Jogler M."/>
            <person name="Boedeker C."/>
            <person name="Pinto D."/>
            <person name="Vollmers J."/>
            <person name="Rivas-Marin E."/>
            <person name="Kohn T."/>
            <person name="Peeters S.H."/>
            <person name="Heuer A."/>
            <person name="Rast P."/>
            <person name="Oberbeckmann S."/>
            <person name="Bunk B."/>
            <person name="Jeske O."/>
            <person name="Meyerdierks A."/>
            <person name="Storesund J.E."/>
            <person name="Kallscheuer N."/>
            <person name="Luecker S."/>
            <person name="Lage O.M."/>
            <person name="Pohl T."/>
            <person name="Merkel B.J."/>
            <person name="Hornburger P."/>
            <person name="Mueller R.-W."/>
            <person name="Bruemmer F."/>
            <person name="Labrenz M."/>
            <person name="Spormann A.M."/>
            <person name="Op Den Camp H."/>
            <person name="Overmann J."/>
            <person name="Amann R."/>
            <person name="Jetten M.S.M."/>
            <person name="Mascher T."/>
            <person name="Medema M.H."/>
            <person name="Devos D.P."/>
            <person name="Kaster A.-K."/>
            <person name="Ovreas L."/>
            <person name="Rohde M."/>
            <person name="Galperin M.Y."/>
            <person name="Jogler C."/>
        </authorList>
    </citation>
    <scope>NUCLEOTIDE SEQUENCE [LARGE SCALE GENOMIC DNA]</scope>
    <source>
        <strain evidence="2 3">CA85</strain>
    </source>
</reference>
<evidence type="ECO:0000259" key="1">
    <source>
        <dbReference type="Pfam" id="PF13808"/>
    </source>
</evidence>
<dbReference type="InterPro" id="IPR051698">
    <property type="entry name" value="Transposase_11-like"/>
</dbReference>
<dbReference type="AlphaFoldDB" id="A0A5C5WZJ6"/>
<sequence>MAVDQLVSFESCFEIVSDPRVQGRSYHPLNSVLFLVVAAVISGADGPAEIEDFGKE</sequence>
<dbReference type="EMBL" id="SJPK01000019">
    <property type="protein sequence ID" value="TWT55990.1"/>
    <property type="molecule type" value="Genomic_DNA"/>
</dbReference>